<dbReference type="Proteomes" id="UP000652761">
    <property type="component" value="Unassembled WGS sequence"/>
</dbReference>
<dbReference type="AlphaFoldDB" id="A0A843VR16"/>
<dbReference type="EMBL" id="NMUH01001800">
    <property type="protein sequence ID" value="MQL95514.1"/>
    <property type="molecule type" value="Genomic_DNA"/>
</dbReference>
<gene>
    <name evidence="2" type="ORF">Taro_028179</name>
</gene>
<proteinExistence type="predicted"/>
<organism evidence="2 3">
    <name type="scientific">Colocasia esculenta</name>
    <name type="common">Wild taro</name>
    <name type="synonym">Arum esculentum</name>
    <dbReference type="NCBI Taxonomy" id="4460"/>
    <lineage>
        <taxon>Eukaryota</taxon>
        <taxon>Viridiplantae</taxon>
        <taxon>Streptophyta</taxon>
        <taxon>Embryophyta</taxon>
        <taxon>Tracheophyta</taxon>
        <taxon>Spermatophyta</taxon>
        <taxon>Magnoliopsida</taxon>
        <taxon>Liliopsida</taxon>
        <taxon>Araceae</taxon>
        <taxon>Aroideae</taxon>
        <taxon>Colocasieae</taxon>
        <taxon>Colocasia</taxon>
    </lineage>
</organism>
<evidence type="ECO:0000313" key="2">
    <source>
        <dbReference type="EMBL" id="MQL95514.1"/>
    </source>
</evidence>
<evidence type="ECO:0000256" key="1">
    <source>
        <dbReference type="SAM" id="MobiDB-lite"/>
    </source>
</evidence>
<sequence>MVIPELQHSVPSPPFNPKENMKELNSFSRQFCAGYVTKVDGEDVQGQSGRGDIKETKRGCASPPLSDWRQRRRAPALDGDGGGCSASAVVLGKPWWVPAKPLSVKCERQTPALKCDRSRHLFCLLVGKAGENAVSLIRFPRVLWLKMRSLVFQGPKVGLQLTSIKSPDVLNCCQILTSLLYRRMALKADVVNSNGGIIKVGTTGTIGSLMTRELESMKHMSLAPEASRKKTQTTQTSPVSVPGGATPKKIQPRRNSLDGSGSSSGSGNGNVRNLTDAQKPRYATQRNGHRVPMLSSENVNMDKNISRDKTGKKGYIVEVVDLKCSNPMTSRLKKLGFSKLSESVI</sequence>
<dbReference type="PANTHER" id="PTHR36405:SF1">
    <property type="entry name" value="OS07G0520600 PROTEIN"/>
    <property type="match status" value="1"/>
</dbReference>
<dbReference type="PANTHER" id="PTHR36405">
    <property type="entry name" value="BNAA10G09140D PROTEIN"/>
    <property type="match status" value="1"/>
</dbReference>
<feature type="region of interest" description="Disordered" evidence="1">
    <location>
        <begin position="220"/>
        <end position="294"/>
    </location>
</feature>
<evidence type="ECO:0000313" key="3">
    <source>
        <dbReference type="Proteomes" id="UP000652761"/>
    </source>
</evidence>
<keyword evidence="3" id="KW-1185">Reference proteome</keyword>
<comment type="caution">
    <text evidence="2">The sequence shown here is derived from an EMBL/GenBank/DDBJ whole genome shotgun (WGS) entry which is preliminary data.</text>
</comment>
<feature type="region of interest" description="Disordered" evidence="1">
    <location>
        <begin position="43"/>
        <end position="65"/>
    </location>
</feature>
<name>A0A843VR16_COLES</name>
<accession>A0A843VR16</accession>
<reference evidence="2" key="1">
    <citation type="submission" date="2017-07" db="EMBL/GenBank/DDBJ databases">
        <title>Taro Niue Genome Assembly and Annotation.</title>
        <authorList>
            <person name="Atibalentja N."/>
            <person name="Keating K."/>
            <person name="Fields C.J."/>
        </authorList>
    </citation>
    <scope>NUCLEOTIDE SEQUENCE</scope>
    <source>
        <strain evidence="2">Niue_2</strain>
        <tissue evidence="2">Leaf</tissue>
    </source>
</reference>
<dbReference type="OrthoDB" id="670923at2759"/>
<protein>
    <submittedName>
        <fullName evidence="2">Uncharacterized protein</fullName>
    </submittedName>
</protein>